<proteinExistence type="predicted"/>
<sequence>MNYCGPHGIPLSTFLGWDQADQDAALGWSAHEARRYPDGSHPDDWNPELGGSRRAFHTHIDVHPGAQLIEAAQASEEFSEAGRGAHVHLITGPASECARCLRTARTQREE</sequence>
<evidence type="ECO:0000313" key="2">
    <source>
        <dbReference type="Proteomes" id="UP001589748"/>
    </source>
</evidence>
<comment type="caution">
    <text evidence="1">The sequence shown here is derived from an EMBL/GenBank/DDBJ whole genome shotgun (WGS) entry which is preliminary data.</text>
</comment>
<dbReference type="EMBL" id="JBHMDM010000007">
    <property type="protein sequence ID" value="MFB9378600.1"/>
    <property type="molecule type" value="Genomic_DNA"/>
</dbReference>
<name>A0ABV5LWX7_9ACTN</name>
<reference evidence="1 2" key="1">
    <citation type="submission" date="2024-09" db="EMBL/GenBank/DDBJ databases">
        <authorList>
            <person name="Sun Q."/>
            <person name="Mori K."/>
        </authorList>
    </citation>
    <scope>NUCLEOTIDE SEQUENCE [LARGE SCALE GENOMIC DNA]</scope>
    <source>
        <strain evidence="1 2">TISTR 1856</strain>
    </source>
</reference>
<evidence type="ECO:0000313" key="1">
    <source>
        <dbReference type="EMBL" id="MFB9378600.1"/>
    </source>
</evidence>
<keyword evidence="2" id="KW-1185">Reference proteome</keyword>
<gene>
    <name evidence="1" type="ORF">ACFFVI_16680</name>
</gene>
<organism evidence="1 2">
    <name type="scientific">Kineococcus gynurae</name>
    <dbReference type="NCBI Taxonomy" id="452979"/>
    <lineage>
        <taxon>Bacteria</taxon>
        <taxon>Bacillati</taxon>
        <taxon>Actinomycetota</taxon>
        <taxon>Actinomycetes</taxon>
        <taxon>Kineosporiales</taxon>
        <taxon>Kineosporiaceae</taxon>
        <taxon>Kineococcus</taxon>
    </lineage>
</organism>
<dbReference type="Proteomes" id="UP001589748">
    <property type="component" value="Unassembled WGS sequence"/>
</dbReference>
<dbReference type="RefSeq" id="WP_380136727.1">
    <property type="nucleotide sequence ID" value="NZ_JBHLUI010000008.1"/>
</dbReference>
<accession>A0ABV5LWX7</accession>
<protein>
    <submittedName>
        <fullName evidence="1">Uncharacterized protein</fullName>
    </submittedName>
</protein>